<dbReference type="GO" id="GO:0000155">
    <property type="term" value="F:phosphorelay sensor kinase activity"/>
    <property type="evidence" value="ECO:0007669"/>
    <property type="project" value="InterPro"/>
</dbReference>
<evidence type="ECO:0000256" key="5">
    <source>
        <dbReference type="ARBA" id="ARBA00022777"/>
    </source>
</evidence>
<dbReference type="PRINTS" id="PR00344">
    <property type="entry name" value="BCTRLSENSOR"/>
</dbReference>
<comment type="catalytic activity">
    <reaction evidence="1">
        <text>ATP + protein L-histidine = ADP + protein N-phospho-L-histidine.</text>
        <dbReference type="EC" id="2.7.13.3"/>
    </reaction>
</comment>
<keyword evidence="4" id="KW-0597">Phosphoprotein</keyword>
<comment type="similarity">
    <text evidence="2">In the N-terminal section; belongs to the phytochrome family.</text>
</comment>
<dbReference type="InterPro" id="IPR005467">
    <property type="entry name" value="His_kinase_dom"/>
</dbReference>
<dbReference type="Pfam" id="PF02518">
    <property type="entry name" value="HATPase_c"/>
    <property type="match status" value="1"/>
</dbReference>
<dbReference type="InterPro" id="IPR029016">
    <property type="entry name" value="GAF-like_dom_sf"/>
</dbReference>
<dbReference type="CDD" id="cd00082">
    <property type="entry name" value="HisKA"/>
    <property type="match status" value="1"/>
</dbReference>
<dbReference type="SUPFAM" id="SSF55874">
    <property type="entry name" value="ATPase domain of HSP90 chaperone/DNA topoisomerase II/histidine kinase"/>
    <property type="match status" value="1"/>
</dbReference>
<evidence type="ECO:0000256" key="6">
    <source>
        <dbReference type="ARBA" id="ARBA00023012"/>
    </source>
</evidence>
<protein>
    <recommendedName>
        <fullName evidence="3">histidine kinase</fullName>
        <ecNumber evidence="3">2.7.13.3</ecNumber>
    </recommendedName>
</protein>
<feature type="domain" description="Phytochrome chromophore attachment site" evidence="7">
    <location>
        <begin position="53"/>
        <end position="192"/>
    </location>
</feature>
<evidence type="ECO:0000256" key="2">
    <source>
        <dbReference type="ARBA" id="ARBA00006402"/>
    </source>
</evidence>
<dbReference type="InterPro" id="IPR003661">
    <property type="entry name" value="HisK_dim/P_dom"/>
</dbReference>
<reference evidence="9 10" key="1">
    <citation type="submission" date="2020-05" db="EMBL/GenBank/DDBJ databases">
        <title>Complete genome sequence of of a novel Thermoleptolyngbya strain isolated from hot springs of Ganzi, Sichuan China.</title>
        <authorList>
            <person name="Tang J."/>
            <person name="Daroch M."/>
            <person name="Li L."/>
            <person name="Waleron K."/>
            <person name="Waleron M."/>
            <person name="Waleron M."/>
        </authorList>
    </citation>
    <scope>NUCLEOTIDE SEQUENCE [LARGE SCALE GENOMIC DNA]</scope>
    <source>
        <strain evidence="9 10">PKUAC-SCTA183</strain>
    </source>
</reference>
<proteinExistence type="inferred from homology"/>
<gene>
    <name evidence="9" type="ORF">HPC62_12805</name>
</gene>
<dbReference type="KEGG" id="theu:HPC62_12805"/>
<keyword evidence="6" id="KW-0902">Two-component regulatory system</keyword>
<evidence type="ECO:0000313" key="9">
    <source>
        <dbReference type="EMBL" id="QKD82952.1"/>
    </source>
</evidence>
<name>A0A6M8B9Y5_9CYAN</name>
<dbReference type="EC" id="2.7.13.3" evidence="3"/>
<dbReference type="PROSITE" id="PS50109">
    <property type="entry name" value="HIS_KIN"/>
    <property type="match status" value="1"/>
</dbReference>
<dbReference type="SMART" id="SM00387">
    <property type="entry name" value="HATPase_c"/>
    <property type="match status" value="1"/>
</dbReference>
<dbReference type="SMART" id="SM00065">
    <property type="entry name" value="GAF"/>
    <property type="match status" value="2"/>
</dbReference>
<keyword evidence="5 9" id="KW-0808">Transferase</keyword>
<evidence type="ECO:0000259" key="7">
    <source>
        <dbReference type="PROSITE" id="PS50046"/>
    </source>
</evidence>
<dbReference type="InterPro" id="IPR003594">
    <property type="entry name" value="HATPase_dom"/>
</dbReference>
<dbReference type="Gene3D" id="3.30.565.10">
    <property type="entry name" value="Histidine kinase-like ATPase, C-terminal domain"/>
    <property type="match status" value="1"/>
</dbReference>
<dbReference type="Gene3D" id="1.10.287.130">
    <property type="match status" value="1"/>
</dbReference>
<dbReference type="SUPFAM" id="SSF55781">
    <property type="entry name" value="GAF domain-like"/>
    <property type="match status" value="2"/>
</dbReference>
<dbReference type="EMBL" id="CP053661">
    <property type="protein sequence ID" value="QKD82952.1"/>
    <property type="molecule type" value="Genomic_DNA"/>
</dbReference>
<sequence>MNQQQLEQLRAYCSSDAAFEQLRQNLLNWADISKAEQQKALFRVITKIRESLDLNTIFKTAAIEVRRLLSADRVALFCFEPNSGWNDGEFLAEDVAPEFKSVLLEKVHDHCFGERYAIDYHKGRIQAVSDVRSAGLKECHIEILSHFQICANLVVPIIKEETLWGLLCVHQCSGSRTWTSDEIEFAKQVSTHLGVALQQASLLDKVRFQSEQQKALFKVVSRIREPMDLATIFRTAATESRQLLGADRVAIFRFAPDSNWNDGEFVSESVGQGYASVLAEKVQDHCFGDRYSDAYHQGQFQAVADIYSAGLQACHIDVLSRFQIRANLVLPLLQGSYLWGLLCVHQCAEPRFWEAEEIEFARQIAAQLSVALKQAELLAQAQQQSVETAAALDHLKKAQTQLIQSEKMSSLGQLVAGVAHEINNPVNFIHGNISYARRYAHDLMELVKLYQKHYPEPVNAVGDRAEEIDLNFLIEDFPRILASMQVGAERIRSIVLSLRNFSRLDEAEMKVVDLHEGLESTLLILQYRLKPKSVSNPANNIQLIKEYGQLPLVECYPSQLNQVFMNLLSNAIDALEEQIGAREKAIQEGMSSDVDSLRQPTITIRTKLCDPRPCDQCDQLHEHHPLKGDRPQYVCICIADNGPGVPEKLQPKLFDPFFTTKPIGKGTGLGLSISQQIVCERHHGTLQCISQPDTGTEFHIRIPIHQHKVMQENLKPSGALNQAEQ</sequence>
<dbReference type="PROSITE" id="PS50046">
    <property type="entry name" value="PHYTOCHROME_2"/>
    <property type="match status" value="2"/>
</dbReference>
<dbReference type="InterPro" id="IPR016132">
    <property type="entry name" value="Phyto_chromo_attachment"/>
</dbReference>
<dbReference type="SUPFAM" id="SSF47384">
    <property type="entry name" value="Homodimeric domain of signal transducing histidine kinase"/>
    <property type="match status" value="1"/>
</dbReference>
<dbReference type="AlphaFoldDB" id="A0A6M8B9Y5"/>
<evidence type="ECO:0000313" key="10">
    <source>
        <dbReference type="Proteomes" id="UP000505210"/>
    </source>
</evidence>
<keyword evidence="10" id="KW-1185">Reference proteome</keyword>
<dbReference type="InterPro" id="IPR004358">
    <property type="entry name" value="Sig_transdc_His_kin-like_C"/>
</dbReference>
<evidence type="ECO:0000256" key="3">
    <source>
        <dbReference type="ARBA" id="ARBA00012438"/>
    </source>
</evidence>
<evidence type="ECO:0000256" key="4">
    <source>
        <dbReference type="ARBA" id="ARBA00022553"/>
    </source>
</evidence>
<dbReference type="InterPro" id="IPR036097">
    <property type="entry name" value="HisK_dim/P_sf"/>
</dbReference>
<feature type="domain" description="Phytochrome chromophore attachment site" evidence="7">
    <location>
        <begin position="228"/>
        <end position="367"/>
    </location>
</feature>
<dbReference type="InterPro" id="IPR003018">
    <property type="entry name" value="GAF"/>
</dbReference>
<feature type="domain" description="Histidine kinase" evidence="8">
    <location>
        <begin position="417"/>
        <end position="706"/>
    </location>
</feature>
<organism evidence="9 10">
    <name type="scientific">Thermoleptolyngbya sichuanensis A183</name>
    <dbReference type="NCBI Taxonomy" id="2737172"/>
    <lineage>
        <taxon>Bacteria</taxon>
        <taxon>Bacillati</taxon>
        <taxon>Cyanobacteriota</taxon>
        <taxon>Cyanophyceae</taxon>
        <taxon>Oculatellales</taxon>
        <taxon>Oculatellaceae</taxon>
        <taxon>Thermoleptolyngbya</taxon>
        <taxon>Thermoleptolyngbya sichuanensis</taxon>
    </lineage>
</organism>
<dbReference type="InterPro" id="IPR036890">
    <property type="entry name" value="HATPase_C_sf"/>
</dbReference>
<dbReference type="RefSeq" id="WP_172356226.1">
    <property type="nucleotide sequence ID" value="NZ_CP053661.1"/>
</dbReference>
<dbReference type="Pfam" id="PF01590">
    <property type="entry name" value="GAF"/>
    <property type="match status" value="2"/>
</dbReference>
<evidence type="ECO:0000256" key="1">
    <source>
        <dbReference type="ARBA" id="ARBA00000085"/>
    </source>
</evidence>
<keyword evidence="5 9" id="KW-0418">Kinase</keyword>
<dbReference type="Proteomes" id="UP000505210">
    <property type="component" value="Chromosome"/>
</dbReference>
<dbReference type="SMART" id="SM00388">
    <property type="entry name" value="HisKA"/>
    <property type="match status" value="1"/>
</dbReference>
<accession>A0A6M8B9Y5</accession>
<dbReference type="PANTHER" id="PTHR43065">
    <property type="entry name" value="SENSOR HISTIDINE KINASE"/>
    <property type="match status" value="1"/>
</dbReference>
<dbReference type="PANTHER" id="PTHR43065:SF48">
    <property type="entry name" value="HISTIDINE KINASE"/>
    <property type="match status" value="1"/>
</dbReference>
<dbReference type="Gene3D" id="3.30.450.40">
    <property type="match status" value="2"/>
</dbReference>
<evidence type="ECO:0000259" key="8">
    <source>
        <dbReference type="PROSITE" id="PS50109"/>
    </source>
</evidence>